<dbReference type="InterPro" id="IPR036737">
    <property type="entry name" value="OmpA-like_sf"/>
</dbReference>
<evidence type="ECO:0000256" key="1">
    <source>
        <dbReference type="ARBA" id="ARBA00004442"/>
    </source>
</evidence>
<keyword evidence="2 4" id="KW-0472">Membrane</keyword>
<proteinExistence type="predicted"/>
<dbReference type="PROSITE" id="PS51123">
    <property type="entry name" value="OMPA_2"/>
    <property type="match status" value="1"/>
</dbReference>
<feature type="domain" description="OmpA-like" evidence="6">
    <location>
        <begin position="79"/>
        <end position="193"/>
    </location>
</feature>
<evidence type="ECO:0000256" key="4">
    <source>
        <dbReference type="PROSITE-ProRule" id="PRU00473"/>
    </source>
</evidence>
<feature type="chain" id="PRO_5026874265" evidence="5">
    <location>
        <begin position="25"/>
        <end position="193"/>
    </location>
</feature>
<reference evidence="7 8" key="1">
    <citation type="submission" date="2019-12" db="EMBL/GenBank/DDBJ databases">
        <authorList>
            <person name="Zhang Y.-J."/>
        </authorList>
    </citation>
    <scope>NUCLEOTIDE SEQUENCE [LARGE SCALE GENOMIC DNA]</scope>
    <source>
        <strain evidence="7 8">CY05</strain>
    </source>
</reference>
<name>A0A6L6WRY1_9RHOB</name>
<keyword evidence="3" id="KW-0998">Cell outer membrane</keyword>
<dbReference type="AlphaFoldDB" id="A0A6L6WRY1"/>
<dbReference type="Pfam" id="PF00691">
    <property type="entry name" value="OmpA"/>
    <property type="match status" value="1"/>
</dbReference>
<gene>
    <name evidence="7" type="ORF">GO984_22980</name>
</gene>
<evidence type="ECO:0000259" key="6">
    <source>
        <dbReference type="PROSITE" id="PS51123"/>
    </source>
</evidence>
<evidence type="ECO:0000313" key="7">
    <source>
        <dbReference type="EMBL" id="MVO18677.1"/>
    </source>
</evidence>
<dbReference type="InterPro" id="IPR050330">
    <property type="entry name" value="Bact_OuterMem_StrucFunc"/>
</dbReference>
<evidence type="ECO:0000256" key="2">
    <source>
        <dbReference type="ARBA" id="ARBA00023136"/>
    </source>
</evidence>
<dbReference type="InterPro" id="IPR006664">
    <property type="entry name" value="OMP_bac"/>
</dbReference>
<dbReference type="EMBL" id="WQLV01000029">
    <property type="protein sequence ID" value="MVO18677.1"/>
    <property type="molecule type" value="Genomic_DNA"/>
</dbReference>
<comment type="caution">
    <text evidence="7">The sequence shown here is derived from an EMBL/GenBank/DDBJ whole genome shotgun (WGS) entry which is preliminary data.</text>
</comment>
<dbReference type="RefSeq" id="WP_167740489.1">
    <property type="nucleotide sequence ID" value="NZ_WQLV01000029.1"/>
</dbReference>
<dbReference type="PRINTS" id="PR01021">
    <property type="entry name" value="OMPADOMAIN"/>
</dbReference>
<evidence type="ECO:0000313" key="8">
    <source>
        <dbReference type="Proteomes" id="UP000478892"/>
    </source>
</evidence>
<keyword evidence="8" id="KW-1185">Reference proteome</keyword>
<dbReference type="Gene3D" id="3.30.1330.60">
    <property type="entry name" value="OmpA-like domain"/>
    <property type="match status" value="1"/>
</dbReference>
<sequence length="193" mass="20792">MVRLNVLFSSLLIAGLGSAPIALAQSSTELSVEEITAAFKKQKTRGLIIVPATADESATETSATETATVAAAASEDYEPVDRQSQINVQISFDFDSAALRPDQQPKLVNMCKSMQLLEGTVFQIIGHTDSSGSTSYNERLSLLRAQEVRRHLISSCGVDENMLKAIGMGETAPFDDADPRGDINRRVEFQALG</sequence>
<dbReference type="CDD" id="cd07185">
    <property type="entry name" value="OmpA_C-like"/>
    <property type="match status" value="1"/>
</dbReference>
<dbReference type="InterPro" id="IPR006665">
    <property type="entry name" value="OmpA-like"/>
</dbReference>
<accession>A0A6L6WRY1</accession>
<dbReference type="SUPFAM" id="SSF103088">
    <property type="entry name" value="OmpA-like"/>
    <property type="match status" value="1"/>
</dbReference>
<dbReference type="PANTHER" id="PTHR30329:SF21">
    <property type="entry name" value="LIPOPROTEIN YIAD-RELATED"/>
    <property type="match status" value="1"/>
</dbReference>
<comment type="subcellular location">
    <subcellularLocation>
        <location evidence="1">Cell outer membrane</location>
    </subcellularLocation>
</comment>
<dbReference type="GO" id="GO:0009279">
    <property type="term" value="C:cell outer membrane"/>
    <property type="evidence" value="ECO:0007669"/>
    <property type="project" value="UniProtKB-SubCell"/>
</dbReference>
<dbReference type="Proteomes" id="UP000478892">
    <property type="component" value="Unassembled WGS sequence"/>
</dbReference>
<protein>
    <submittedName>
        <fullName evidence="7">OmpA family protein</fullName>
    </submittedName>
</protein>
<dbReference type="PANTHER" id="PTHR30329">
    <property type="entry name" value="STATOR ELEMENT OF FLAGELLAR MOTOR COMPLEX"/>
    <property type="match status" value="1"/>
</dbReference>
<organism evidence="7 8">
    <name type="scientific">Parasedimentitalea huanghaiensis</name>
    <dbReference type="NCBI Taxonomy" id="2682100"/>
    <lineage>
        <taxon>Bacteria</taxon>
        <taxon>Pseudomonadati</taxon>
        <taxon>Pseudomonadota</taxon>
        <taxon>Alphaproteobacteria</taxon>
        <taxon>Rhodobacterales</taxon>
        <taxon>Paracoccaceae</taxon>
        <taxon>Parasedimentitalea</taxon>
    </lineage>
</organism>
<keyword evidence="5" id="KW-0732">Signal</keyword>
<evidence type="ECO:0000256" key="3">
    <source>
        <dbReference type="ARBA" id="ARBA00023237"/>
    </source>
</evidence>
<evidence type="ECO:0000256" key="5">
    <source>
        <dbReference type="SAM" id="SignalP"/>
    </source>
</evidence>
<feature type="signal peptide" evidence="5">
    <location>
        <begin position="1"/>
        <end position="24"/>
    </location>
</feature>